<dbReference type="EMBL" id="VYQE01000003">
    <property type="protein sequence ID" value="KAA9008136.1"/>
    <property type="molecule type" value="Genomic_DNA"/>
</dbReference>
<dbReference type="InterPro" id="IPR036249">
    <property type="entry name" value="Thioredoxin-like_sf"/>
</dbReference>
<name>A0A5J5GIS5_9RHOB</name>
<dbReference type="Proteomes" id="UP000326554">
    <property type="component" value="Unassembled WGS sequence"/>
</dbReference>
<dbReference type="Pfam" id="PF06999">
    <property type="entry name" value="Suc_Fer-like"/>
    <property type="match status" value="1"/>
</dbReference>
<keyword evidence="2" id="KW-1185">Reference proteome</keyword>
<dbReference type="PANTHER" id="PTHR31902:SF22">
    <property type="entry name" value="SLL1203 PROTEIN"/>
    <property type="match status" value="1"/>
</dbReference>
<gene>
    <name evidence="1" type="ORF">F3S47_11595</name>
</gene>
<reference evidence="1 2" key="1">
    <citation type="submission" date="2019-09" db="EMBL/GenBank/DDBJ databases">
        <authorList>
            <person name="Park J.-S."/>
            <person name="Choi H.-J."/>
        </authorList>
    </citation>
    <scope>NUCLEOTIDE SEQUENCE [LARGE SCALE GENOMIC DNA]</scope>
    <source>
        <strain evidence="1 2">176SS1-4</strain>
    </source>
</reference>
<dbReference type="Gene3D" id="3.40.30.10">
    <property type="entry name" value="Glutaredoxin"/>
    <property type="match status" value="1"/>
</dbReference>
<sequence>MTVRFCTEGSLAAGERLAGWGAHPEKVLLVRWPKSKWRFSARVAENMPPEVEAAVTRAAEAGWRVNLIDRKGETPGRHRVHVGPGARSTEVATGDLAAVIDAVVRGGPALTRAGLRPESRMQILCCTHGKHDRCCAKWGFPLYKTLDRETRATGLAEAWEVTHIGGCRLSAGVLVLPSRRKYGRMRPEDVPAFLAAEAAGRPYLPCYRGAADLAPAAQAAEVAGLRHLAAAGIRGRATVERDTTTGRFRVLCGRAVAEVSVAPEEVRAHGNCNGLSSGSDITPRTGWRATVGTVSLPASREAAR</sequence>
<evidence type="ECO:0000313" key="1">
    <source>
        <dbReference type="EMBL" id="KAA9008136.1"/>
    </source>
</evidence>
<accession>A0A5J5GIS5</accession>
<dbReference type="RefSeq" id="WP_150445420.1">
    <property type="nucleotide sequence ID" value="NZ_VYQE01000003.1"/>
</dbReference>
<comment type="caution">
    <text evidence="1">The sequence shown here is derived from an EMBL/GenBank/DDBJ whole genome shotgun (WGS) entry which is preliminary data.</text>
</comment>
<evidence type="ECO:0000313" key="2">
    <source>
        <dbReference type="Proteomes" id="UP000326554"/>
    </source>
</evidence>
<dbReference type="AlphaFoldDB" id="A0A5J5GIS5"/>
<dbReference type="SUPFAM" id="SSF52833">
    <property type="entry name" value="Thioredoxin-like"/>
    <property type="match status" value="1"/>
</dbReference>
<organism evidence="1 2">
    <name type="scientific">Histidinibacterium aquaticum</name>
    <dbReference type="NCBI Taxonomy" id="2613962"/>
    <lineage>
        <taxon>Bacteria</taxon>
        <taxon>Pseudomonadati</taxon>
        <taxon>Pseudomonadota</taxon>
        <taxon>Alphaproteobacteria</taxon>
        <taxon>Rhodobacterales</taxon>
        <taxon>Paracoccaceae</taxon>
        <taxon>Histidinibacterium</taxon>
    </lineage>
</organism>
<dbReference type="PANTHER" id="PTHR31902">
    <property type="entry name" value="ACTIN PATCHES DISTAL PROTEIN 1"/>
    <property type="match status" value="1"/>
</dbReference>
<proteinExistence type="predicted"/>
<dbReference type="InterPro" id="IPR009737">
    <property type="entry name" value="Aim32/Apd1-like"/>
</dbReference>
<protein>
    <submittedName>
        <fullName evidence="1">Sucrase ferredoxin</fullName>
    </submittedName>
</protein>